<accession>A0A4Z2H7Y6</accession>
<reference evidence="1 2" key="1">
    <citation type="submission" date="2019-03" db="EMBL/GenBank/DDBJ databases">
        <title>First draft genome of Liparis tanakae, snailfish: a comprehensive survey of snailfish specific genes.</title>
        <authorList>
            <person name="Kim W."/>
            <person name="Song I."/>
            <person name="Jeong J.-H."/>
            <person name="Kim D."/>
            <person name="Kim S."/>
            <person name="Ryu S."/>
            <person name="Song J.Y."/>
            <person name="Lee S.K."/>
        </authorList>
    </citation>
    <scope>NUCLEOTIDE SEQUENCE [LARGE SCALE GENOMIC DNA]</scope>
    <source>
        <tissue evidence="1">Muscle</tissue>
    </source>
</reference>
<comment type="caution">
    <text evidence="1">The sequence shown here is derived from an EMBL/GenBank/DDBJ whole genome shotgun (WGS) entry which is preliminary data.</text>
</comment>
<evidence type="ECO:0000313" key="1">
    <source>
        <dbReference type="EMBL" id="TNN62027.1"/>
    </source>
</evidence>
<dbReference type="EMBL" id="SRLO01000303">
    <property type="protein sequence ID" value="TNN62027.1"/>
    <property type="molecule type" value="Genomic_DNA"/>
</dbReference>
<protein>
    <submittedName>
        <fullName evidence="1">Uncharacterized protein</fullName>
    </submittedName>
</protein>
<organism evidence="1 2">
    <name type="scientific">Liparis tanakae</name>
    <name type="common">Tanaka's snailfish</name>
    <dbReference type="NCBI Taxonomy" id="230148"/>
    <lineage>
        <taxon>Eukaryota</taxon>
        <taxon>Metazoa</taxon>
        <taxon>Chordata</taxon>
        <taxon>Craniata</taxon>
        <taxon>Vertebrata</taxon>
        <taxon>Euteleostomi</taxon>
        <taxon>Actinopterygii</taxon>
        <taxon>Neopterygii</taxon>
        <taxon>Teleostei</taxon>
        <taxon>Neoteleostei</taxon>
        <taxon>Acanthomorphata</taxon>
        <taxon>Eupercaria</taxon>
        <taxon>Perciformes</taxon>
        <taxon>Cottioidei</taxon>
        <taxon>Cottales</taxon>
        <taxon>Liparidae</taxon>
        <taxon>Liparis</taxon>
    </lineage>
</organism>
<gene>
    <name evidence="1" type="ORF">EYF80_027765</name>
</gene>
<dbReference type="AlphaFoldDB" id="A0A4Z2H7Y6"/>
<sequence length="95" mass="10514">MTVNLRLSFAAVFKVLHVGDGNHQVHVQPQLIEVSLTEQFYVRGLELLVLIAGSVYMISKKSAETTPQRSTTILVPQMGNKMKPEVLQITIPVGQ</sequence>
<proteinExistence type="predicted"/>
<evidence type="ECO:0000313" key="2">
    <source>
        <dbReference type="Proteomes" id="UP000314294"/>
    </source>
</evidence>
<keyword evidence="2" id="KW-1185">Reference proteome</keyword>
<name>A0A4Z2H7Y6_9TELE</name>
<dbReference type="Proteomes" id="UP000314294">
    <property type="component" value="Unassembled WGS sequence"/>
</dbReference>